<dbReference type="PROSITE" id="PS51257">
    <property type="entry name" value="PROKAR_LIPOPROTEIN"/>
    <property type="match status" value="1"/>
</dbReference>
<reference evidence="2 3" key="1">
    <citation type="submission" date="2019-11" db="EMBL/GenBank/DDBJ databases">
        <title>Comparative genomics of hydrocarbon-degrading Desulfosarcina strains.</title>
        <authorList>
            <person name="Watanabe M."/>
            <person name="Kojima H."/>
            <person name="Fukui M."/>
        </authorList>
    </citation>
    <scope>NUCLEOTIDE SEQUENCE [LARGE SCALE GENOMIC DNA]</scope>
    <source>
        <strain evidence="2 3">28bB2T</strain>
    </source>
</reference>
<dbReference type="Proteomes" id="UP000425960">
    <property type="component" value="Chromosome"/>
</dbReference>
<accession>A0A5K7ZWA9</accession>
<dbReference type="AlphaFoldDB" id="A0A5K7ZWA9"/>
<dbReference type="EMBL" id="AP021876">
    <property type="protein sequence ID" value="BBO84539.1"/>
    <property type="molecule type" value="Genomic_DNA"/>
</dbReference>
<evidence type="ECO:0000313" key="2">
    <source>
        <dbReference type="EMBL" id="BBO84539.1"/>
    </source>
</evidence>
<sequence>MLGSIRWGSGNSGGSVAGCLLVYWRSITGDRPAQPSRAPIAGHPSWDSKEAGSDRQGNRM</sequence>
<evidence type="ECO:0000256" key="1">
    <source>
        <dbReference type="SAM" id="MobiDB-lite"/>
    </source>
</evidence>
<dbReference type="KEGG" id="dov:DSCO28_51050"/>
<gene>
    <name evidence="2" type="ORF">DSCO28_51050</name>
</gene>
<protein>
    <submittedName>
        <fullName evidence="2">Uncharacterized protein</fullName>
    </submittedName>
</protein>
<proteinExistence type="predicted"/>
<evidence type="ECO:0000313" key="3">
    <source>
        <dbReference type="Proteomes" id="UP000425960"/>
    </source>
</evidence>
<organism evidence="2 3">
    <name type="scientific">Desulfosarcina ovata subsp. sediminis</name>
    <dbReference type="NCBI Taxonomy" id="885957"/>
    <lineage>
        <taxon>Bacteria</taxon>
        <taxon>Pseudomonadati</taxon>
        <taxon>Thermodesulfobacteriota</taxon>
        <taxon>Desulfobacteria</taxon>
        <taxon>Desulfobacterales</taxon>
        <taxon>Desulfosarcinaceae</taxon>
        <taxon>Desulfosarcina</taxon>
    </lineage>
</organism>
<feature type="region of interest" description="Disordered" evidence="1">
    <location>
        <begin position="31"/>
        <end position="60"/>
    </location>
</feature>
<feature type="compositionally biased region" description="Basic and acidic residues" evidence="1">
    <location>
        <begin position="46"/>
        <end position="60"/>
    </location>
</feature>
<name>A0A5K7ZWA9_9BACT</name>